<organism evidence="2 3">
    <name type="scientific">Roridomyces roridus</name>
    <dbReference type="NCBI Taxonomy" id="1738132"/>
    <lineage>
        <taxon>Eukaryota</taxon>
        <taxon>Fungi</taxon>
        <taxon>Dikarya</taxon>
        <taxon>Basidiomycota</taxon>
        <taxon>Agaricomycotina</taxon>
        <taxon>Agaricomycetes</taxon>
        <taxon>Agaricomycetidae</taxon>
        <taxon>Agaricales</taxon>
        <taxon>Marasmiineae</taxon>
        <taxon>Mycenaceae</taxon>
        <taxon>Roridomyces</taxon>
    </lineage>
</organism>
<dbReference type="EMBL" id="JARKIF010000024">
    <property type="protein sequence ID" value="KAJ7615525.1"/>
    <property type="molecule type" value="Genomic_DNA"/>
</dbReference>
<evidence type="ECO:0000313" key="3">
    <source>
        <dbReference type="Proteomes" id="UP001221142"/>
    </source>
</evidence>
<name>A0AAD7BAF4_9AGAR</name>
<dbReference type="CDD" id="cd21037">
    <property type="entry name" value="MLKL_NTD"/>
    <property type="match status" value="1"/>
</dbReference>
<evidence type="ECO:0000259" key="1">
    <source>
        <dbReference type="Pfam" id="PF25000"/>
    </source>
</evidence>
<dbReference type="Gene3D" id="1.25.40.10">
    <property type="entry name" value="Tetratricopeptide repeat domain"/>
    <property type="match status" value="2"/>
</dbReference>
<protein>
    <recommendedName>
        <fullName evidence="1">DUF7779 domain-containing protein</fullName>
    </recommendedName>
</protein>
<dbReference type="PANTHER" id="PTHR46082:SF11">
    <property type="entry name" value="AAA+ ATPASE DOMAIN-CONTAINING PROTEIN-RELATED"/>
    <property type="match status" value="1"/>
</dbReference>
<dbReference type="SUPFAM" id="SSF52540">
    <property type="entry name" value="P-loop containing nucleoside triphosphate hydrolases"/>
    <property type="match status" value="1"/>
</dbReference>
<proteinExistence type="predicted"/>
<dbReference type="InterPro" id="IPR059179">
    <property type="entry name" value="MLKL-like_MCAfunc"/>
</dbReference>
<dbReference type="Pfam" id="PF25000">
    <property type="entry name" value="DUF7779"/>
    <property type="match status" value="1"/>
</dbReference>
<dbReference type="InterPro" id="IPR027417">
    <property type="entry name" value="P-loop_NTPase"/>
</dbReference>
<dbReference type="Gene3D" id="3.40.50.300">
    <property type="entry name" value="P-loop containing nucleotide triphosphate hydrolases"/>
    <property type="match status" value="1"/>
</dbReference>
<dbReference type="InterPro" id="IPR056681">
    <property type="entry name" value="DUF7779"/>
</dbReference>
<dbReference type="Proteomes" id="UP001221142">
    <property type="component" value="Unassembled WGS sequence"/>
</dbReference>
<dbReference type="AlphaFoldDB" id="A0AAD7BAF4"/>
<gene>
    <name evidence="2" type="ORF">FB45DRAFT_1064418</name>
</gene>
<dbReference type="InterPro" id="IPR011990">
    <property type="entry name" value="TPR-like_helical_dom_sf"/>
</dbReference>
<accession>A0AAD7BAF4</accession>
<feature type="domain" description="DUF7779" evidence="1">
    <location>
        <begin position="399"/>
        <end position="504"/>
    </location>
</feature>
<comment type="caution">
    <text evidence="2">The sequence shown here is derived from an EMBL/GenBank/DDBJ whole genome shotgun (WGS) entry which is preliminary data.</text>
</comment>
<dbReference type="Pfam" id="PF13424">
    <property type="entry name" value="TPR_12"/>
    <property type="match status" value="2"/>
</dbReference>
<dbReference type="InterPro" id="IPR053137">
    <property type="entry name" value="NLR-like"/>
</dbReference>
<sequence length="896" mass="99000">MSSKASNSHPTDWVGPSLLTAKTIAAVVEGLPFPYVKSVFGLAVVLLETIENGRRNREDLKELCLDIGEIMHIVSDHLTMHRDTAAQRFQTLCEDLEACLKDVLSAVKLLQVEPQGLHGRFREVVRLASTADRVVRYRSRVRNLRSNLVLSATMDTNFQIHKLAPISSASAQPSSVRTNSCPPPSRIFHGRQGILDKMYDYFSEDTPRQRVFLLHGLGGAGKTQIALTFIEEESSLFSDIFFIDASTRSTIESGLSEIASAKIAGDSPRDALQWLRTNKEKWLLFFDNADDPKLNLNRFLPRGRHGNVLIASRNPGLSVYAGSQQLVSDMDETDAVPLLLASAGQDDTTNNSDIAAEIVKELISTTRNRPSRSARLLSEVPRQSHDDYAWTVYTTWSISFQRLTRTAATLLQLCSFLHHTGISDKIFSGAAEAKYQITSPGPTEGDMQMPFAFLSQFLIGGVWDRLKFMDVTNELRAYSLINLDAHAKTFSIHPLVHAWIQSTLGTLSERAAHKACMTALIGMQVNALSPQEQDRAVQLAPHIDALLPDADVNPVVPPFHLEYGTLFYYLGQFSKAENLITTALATCTAQLGPDHFSTLVAMNHLGMTYMRLGRVAAAAEMQEIVLLKGSSLIGADNPYILAAARNLADMYNGLGRYEDALGLQVDIVDKSRKAYGDMHTNTTGAMANLAMMLMSLGRLREAEEMQMCVVDRRRKDRGENHLDTIAARGNLARIYLALGRLKEAEGIQAEVLRQTRDLAGDEHLDTFIAMGNIAATFREMGRLGEAERLEVEVLHKRRELLGEKHPDTLLAMGNLAWTWHLLGRLVEAEGLGAATVEKRRVILGDAHPQTIKAAERLAKTLEQLSKAEILGVDLPRAVTSWGGDTSAPSIRMVCEL</sequence>
<keyword evidence="3" id="KW-1185">Reference proteome</keyword>
<dbReference type="SUPFAM" id="SSF48452">
    <property type="entry name" value="TPR-like"/>
    <property type="match status" value="3"/>
</dbReference>
<dbReference type="PANTHER" id="PTHR46082">
    <property type="entry name" value="ATP/GTP-BINDING PROTEIN-RELATED"/>
    <property type="match status" value="1"/>
</dbReference>
<dbReference type="NCBIfam" id="NF040586">
    <property type="entry name" value="FxSxx_TPR"/>
    <property type="match status" value="1"/>
</dbReference>
<reference evidence="2" key="1">
    <citation type="submission" date="2023-03" db="EMBL/GenBank/DDBJ databases">
        <title>Massive genome expansion in bonnet fungi (Mycena s.s.) driven by repeated elements and novel gene families across ecological guilds.</title>
        <authorList>
            <consortium name="Lawrence Berkeley National Laboratory"/>
            <person name="Harder C.B."/>
            <person name="Miyauchi S."/>
            <person name="Viragh M."/>
            <person name="Kuo A."/>
            <person name="Thoen E."/>
            <person name="Andreopoulos B."/>
            <person name="Lu D."/>
            <person name="Skrede I."/>
            <person name="Drula E."/>
            <person name="Henrissat B."/>
            <person name="Morin E."/>
            <person name="Kohler A."/>
            <person name="Barry K."/>
            <person name="LaButti K."/>
            <person name="Morin E."/>
            <person name="Salamov A."/>
            <person name="Lipzen A."/>
            <person name="Mereny Z."/>
            <person name="Hegedus B."/>
            <person name="Baldrian P."/>
            <person name="Stursova M."/>
            <person name="Weitz H."/>
            <person name="Taylor A."/>
            <person name="Grigoriev I.V."/>
            <person name="Nagy L.G."/>
            <person name="Martin F."/>
            <person name="Kauserud H."/>
        </authorList>
    </citation>
    <scope>NUCLEOTIDE SEQUENCE</scope>
    <source>
        <strain evidence="2">9284</strain>
    </source>
</reference>
<dbReference type="Pfam" id="PF13374">
    <property type="entry name" value="TPR_10"/>
    <property type="match status" value="3"/>
</dbReference>
<evidence type="ECO:0000313" key="2">
    <source>
        <dbReference type="EMBL" id="KAJ7615525.1"/>
    </source>
</evidence>